<dbReference type="PANTHER" id="PTHR47976">
    <property type="entry name" value="G-TYPE LECTIN S-RECEPTOR-LIKE SERINE/THREONINE-PROTEIN KINASE SD2-5"/>
    <property type="match status" value="1"/>
</dbReference>
<protein>
    <submittedName>
        <fullName evidence="5">Epidermis-specific secreted glycoprotein EP1-like</fullName>
    </submittedName>
</protein>
<sequence length="443" mass="49261">MATSPSHSFSFSLIFLFLTLVIVAQAAVPAANTFRYVNDGPLGEYIVEYFADYRVTPIYTFPFTVCFYNTTPNAYTLAIRMGVRQSESIMRWVWDANRGNPVREGATLTFGTNGNLVLADADGRIAWQTGTANKGVVGLSLLPTGNLVLYDSRNRFVWQSFDYPTDTLLVGQSLRQAGPNNKLVSRVSDKDGSKGAYSFILENKRMALYMKSKNSPNPLPYYKYFEFGPQQTITSIVFDSQPEYDTAYAYEIRFELFEGNVSAGTSIVARPKYNSTYSMLRVGSDGSFKAYTYYDKVDWGAWEITYSLFDLDYVYGVSECKLPTTCGSLGVCDDSHQCVACPTPKGLLGYSKTCAPPTLPPCKNGVNSKNYYKVVGVKHFMNEYNDGEGPLDVSECRKKCNNDCGCLGFFYKEESSKCLIAPELGTLTKVANSSHVAYIKIAK</sequence>
<dbReference type="PROSITE" id="PS50927">
    <property type="entry name" value="BULB_LECTIN"/>
    <property type="match status" value="1"/>
</dbReference>
<proteinExistence type="predicted"/>
<comment type="caution">
    <text evidence="5">The sequence shown here is derived from an EMBL/GenBank/DDBJ whole genome shotgun (WGS) entry which is preliminary data.</text>
</comment>
<feature type="signal peptide" evidence="2">
    <location>
        <begin position="1"/>
        <end position="26"/>
    </location>
</feature>
<dbReference type="Pfam" id="PF01453">
    <property type="entry name" value="B_lectin"/>
    <property type="match status" value="1"/>
</dbReference>
<organism evidence="5 6">
    <name type="scientific">Thalictrum thalictroides</name>
    <name type="common">Rue-anemone</name>
    <name type="synonym">Anemone thalictroides</name>
    <dbReference type="NCBI Taxonomy" id="46969"/>
    <lineage>
        <taxon>Eukaryota</taxon>
        <taxon>Viridiplantae</taxon>
        <taxon>Streptophyta</taxon>
        <taxon>Embryophyta</taxon>
        <taxon>Tracheophyta</taxon>
        <taxon>Spermatophyta</taxon>
        <taxon>Magnoliopsida</taxon>
        <taxon>Ranunculales</taxon>
        <taxon>Ranunculaceae</taxon>
        <taxon>Thalictroideae</taxon>
        <taxon>Thalictrum</taxon>
    </lineage>
</organism>
<evidence type="ECO:0000256" key="1">
    <source>
        <dbReference type="ARBA" id="ARBA00022729"/>
    </source>
</evidence>
<dbReference type="InterPro" id="IPR003609">
    <property type="entry name" value="Pan_app"/>
</dbReference>
<dbReference type="CDD" id="cd01098">
    <property type="entry name" value="PAN_AP_plant"/>
    <property type="match status" value="1"/>
</dbReference>
<dbReference type="SMART" id="SM00108">
    <property type="entry name" value="B_lectin"/>
    <property type="match status" value="1"/>
</dbReference>
<dbReference type="PANTHER" id="PTHR47976:SF115">
    <property type="entry name" value="RECEPTOR-LIKE SERINE_THREONINE-PROTEIN KINASE"/>
    <property type="match status" value="1"/>
</dbReference>
<keyword evidence="6" id="KW-1185">Reference proteome</keyword>
<dbReference type="CDD" id="cd00028">
    <property type="entry name" value="B_lectin"/>
    <property type="match status" value="1"/>
</dbReference>
<dbReference type="Gene3D" id="2.90.10.10">
    <property type="entry name" value="Bulb-type lectin domain"/>
    <property type="match status" value="1"/>
</dbReference>
<dbReference type="PROSITE" id="PS50948">
    <property type="entry name" value="PAN"/>
    <property type="match status" value="1"/>
</dbReference>
<feature type="domain" description="Apple" evidence="4">
    <location>
        <begin position="362"/>
        <end position="442"/>
    </location>
</feature>
<dbReference type="InterPro" id="IPR035446">
    <property type="entry name" value="SLSG/EP1"/>
</dbReference>
<dbReference type="Proteomes" id="UP000554482">
    <property type="component" value="Unassembled WGS sequence"/>
</dbReference>
<gene>
    <name evidence="5" type="ORF">FRX31_033314</name>
</gene>
<evidence type="ECO:0000313" key="6">
    <source>
        <dbReference type="Proteomes" id="UP000554482"/>
    </source>
</evidence>
<dbReference type="InterPro" id="IPR051343">
    <property type="entry name" value="G-type_lectin_kinases/EP1-like"/>
</dbReference>
<dbReference type="InterPro" id="IPR036426">
    <property type="entry name" value="Bulb-type_lectin_dom_sf"/>
</dbReference>
<dbReference type="SUPFAM" id="SSF51110">
    <property type="entry name" value="alpha-D-mannose-specific plant lectins"/>
    <property type="match status" value="1"/>
</dbReference>
<dbReference type="InterPro" id="IPR001480">
    <property type="entry name" value="Bulb-type_lectin_dom"/>
</dbReference>
<keyword evidence="1 2" id="KW-0732">Signal</keyword>
<accession>A0A7J6UX07</accession>
<evidence type="ECO:0000256" key="2">
    <source>
        <dbReference type="SAM" id="SignalP"/>
    </source>
</evidence>
<evidence type="ECO:0000313" key="5">
    <source>
        <dbReference type="EMBL" id="KAF5177099.1"/>
    </source>
</evidence>
<evidence type="ECO:0000259" key="4">
    <source>
        <dbReference type="PROSITE" id="PS50948"/>
    </source>
</evidence>
<dbReference type="EMBL" id="JABWDY010041821">
    <property type="protein sequence ID" value="KAF5177099.1"/>
    <property type="molecule type" value="Genomic_DNA"/>
</dbReference>
<dbReference type="OrthoDB" id="1884773at2759"/>
<dbReference type="PIRSF" id="PIRSF002686">
    <property type="entry name" value="SLG"/>
    <property type="match status" value="1"/>
</dbReference>
<feature type="domain" description="Bulb-type lectin" evidence="3">
    <location>
        <begin position="19"/>
        <end position="162"/>
    </location>
</feature>
<dbReference type="AlphaFoldDB" id="A0A7J6UX07"/>
<feature type="chain" id="PRO_5029483238" evidence="2">
    <location>
        <begin position="27"/>
        <end position="443"/>
    </location>
</feature>
<evidence type="ECO:0000259" key="3">
    <source>
        <dbReference type="PROSITE" id="PS50927"/>
    </source>
</evidence>
<reference evidence="5 6" key="1">
    <citation type="submission" date="2020-06" db="EMBL/GenBank/DDBJ databases">
        <title>Transcriptomic and genomic resources for Thalictrum thalictroides and T. hernandezii: Facilitating candidate gene discovery in an emerging model plant lineage.</title>
        <authorList>
            <person name="Arias T."/>
            <person name="Riano-Pachon D.M."/>
            <person name="Di Stilio V.S."/>
        </authorList>
    </citation>
    <scope>NUCLEOTIDE SEQUENCE [LARGE SCALE GENOMIC DNA]</scope>
    <source>
        <strain evidence="6">cv. WT478/WT964</strain>
        <tissue evidence="5">Leaves</tissue>
    </source>
</reference>
<name>A0A7J6UX07_THATH</name>